<reference evidence="9" key="1">
    <citation type="submission" date="2022-01" db="EMBL/GenBank/DDBJ databases">
        <authorList>
            <person name="King R."/>
        </authorList>
    </citation>
    <scope>NUCLEOTIDE SEQUENCE</scope>
</reference>
<dbReference type="InterPro" id="IPR045004">
    <property type="entry name" value="ECH_dom"/>
</dbReference>
<sequence>MLKRSPIKLIQLLRKETQAVSYRNFSKEPPIISKEVGNNAIAILNRPKSFNALTLPMQYEMDKVIRKWEKEKTLVLIRGAGNTAFSTGGDVLILRHESKNGTSYLKDLGTSINATNYLVSKYRIPIVGLMNGLTLGGSVSYIIFAKYRVATENSVFGMPEVKLGFHPNSGATYFFNRCAGKLGYYLGLTGKTLQGSDIVRAGFATHYCKNSNLEKLQNTLLNCTNKDDIEDIFENICEKIYPEFTLNPLMERITNCFSEVTIEDILLKLKSDGSPWAKETLNILNGHSPVALKVILRQLLRGQGLDLKSCLVMECNISLHFYNNPDVYEGIRVSLEDKHDKPSWNPPKLSEVTEEMIDRYFTPLVDDLQKALLKKVDERT</sequence>
<dbReference type="OrthoDB" id="1737613at2759"/>
<evidence type="ECO:0000256" key="5">
    <source>
        <dbReference type="ARBA" id="ARBA00022801"/>
    </source>
</evidence>
<evidence type="ECO:0000256" key="2">
    <source>
        <dbReference type="ARBA" id="ARBA00005254"/>
    </source>
</evidence>
<dbReference type="EMBL" id="OU898276">
    <property type="protein sequence ID" value="CAG9826306.1"/>
    <property type="molecule type" value="Genomic_DNA"/>
</dbReference>
<evidence type="ECO:0000256" key="6">
    <source>
        <dbReference type="ARBA" id="ARBA00024871"/>
    </source>
</evidence>
<name>A0A9N9SKC8_DIABA</name>
<evidence type="ECO:0000256" key="1">
    <source>
        <dbReference type="ARBA" id="ARBA00001709"/>
    </source>
</evidence>
<keyword evidence="10" id="KW-1185">Reference proteome</keyword>
<dbReference type="InterPro" id="IPR032259">
    <property type="entry name" value="HIBYL-CoA-H"/>
</dbReference>
<keyword evidence="5" id="KW-0378">Hydrolase</keyword>
<feature type="domain" description="Enoyl-CoA hydratase/isomerase" evidence="8">
    <location>
        <begin position="41"/>
        <end position="361"/>
    </location>
</feature>
<dbReference type="Gene3D" id="3.90.226.10">
    <property type="entry name" value="2-enoyl-CoA Hydratase, Chain A, domain 1"/>
    <property type="match status" value="1"/>
</dbReference>
<evidence type="ECO:0000256" key="7">
    <source>
        <dbReference type="ARBA" id="ARBA00031181"/>
    </source>
</evidence>
<dbReference type="GO" id="GO:0005739">
    <property type="term" value="C:mitochondrion"/>
    <property type="evidence" value="ECO:0007669"/>
    <property type="project" value="TreeGrafter"/>
</dbReference>
<organism evidence="9 10">
    <name type="scientific">Diabrotica balteata</name>
    <name type="common">Banded cucumber beetle</name>
    <dbReference type="NCBI Taxonomy" id="107213"/>
    <lineage>
        <taxon>Eukaryota</taxon>
        <taxon>Metazoa</taxon>
        <taxon>Ecdysozoa</taxon>
        <taxon>Arthropoda</taxon>
        <taxon>Hexapoda</taxon>
        <taxon>Insecta</taxon>
        <taxon>Pterygota</taxon>
        <taxon>Neoptera</taxon>
        <taxon>Endopterygota</taxon>
        <taxon>Coleoptera</taxon>
        <taxon>Polyphaga</taxon>
        <taxon>Cucujiformia</taxon>
        <taxon>Chrysomeloidea</taxon>
        <taxon>Chrysomelidae</taxon>
        <taxon>Galerucinae</taxon>
        <taxon>Diabroticina</taxon>
        <taxon>Diabroticites</taxon>
        <taxon>Diabrotica</taxon>
    </lineage>
</organism>
<dbReference type="AlphaFoldDB" id="A0A9N9SKC8"/>
<protein>
    <recommendedName>
        <fullName evidence="4">3-hydroxyisobutyryl-CoA hydrolase, mitochondrial</fullName>
        <ecNumber evidence="3">3.1.2.4</ecNumber>
    </recommendedName>
    <alternativeName>
        <fullName evidence="7">3-hydroxyisobutyryl-coenzyme A hydrolase</fullName>
    </alternativeName>
</protein>
<comment type="function">
    <text evidence="6">Hydrolyzes 3-hydroxyisobutyryl-CoA (HIBYL-CoA), a saline catabolite. Has high activity toward isobutyryl-CoA. Could be an isobutyryl-CoA dehydrogenase that functions in valine catabolism. Also hydrolyzes 3-hydroxypropanoyl-CoA.</text>
</comment>
<proteinExistence type="inferred from homology"/>
<dbReference type="NCBIfam" id="NF004127">
    <property type="entry name" value="PRK05617.1"/>
    <property type="match status" value="1"/>
</dbReference>
<dbReference type="PANTHER" id="PTHR43176">
    <property type="entry name" value="3-HYDROXYISOBUTYRYL-COA HYDROLASE-RELATED"/>
    <property type="match status" value="1"/>
</dbReference>
<dbReference type="Proteomes" id="UP001153709">
    <property type="component" value="Chromosome 1"/>
</dbReference>
<dbReference type="Pfam" id="PF16113">
    <property type="entry name" value="ECH_2"/>
    <property type="match status" value="1"/>
</dbReference>
<accession>A0A9N9SKC8</accession>
<comment type="similarity">
    <text evidence="2">Belongs to the enoyl-CoA hydratase/isomerase family.</text>
</comment>
<dbReference type="SUPFAM" id="SSF52096">
    <property type="entry name" value="ClpP/crotonase"/>
    <property type="match status" value="1"/>
</dbReference>
<evidence type="ECO:0000256" key="4">
    <source>
        <dbReference type="ARBA" id="ARBA00016714"/>
    </source>
</evidence>
<dbReference type="GO" id="GO:0006574">
    <property type="term" value="P:L-valine catabolic process"/>
    <property type="evidence" value="ECO:0007669"/>
    <property type="project" value="TreeGrafter"/>
</dbReference>
<dbReference type="GO" id="GO:0003860">
    <property type="term" value="F:3-hydroxyisobutyryl-CoA hydrolase activity"/>
    <property type="evidence" value="ECO:0007669"/>
    <property type="project" value="UniProtKB-EC"/>
</dbReference>
<dbReference type="InterPro" id="IPR029045">
    <property type="entry name" value="ClpP/crotonase-like_dom_sf"/>
</dbReference>
<evidence type="ECO:0000256" key="3">
    <source>
        <dbReference type="ARBA" id="ARBA00011915"/>
    </source>
</evidence>
<comment type="catalytic activity">
    <reaction evidence="1">
        <text>3-hydroxy-2-methylpropanoyl-CoA + H2O = 3-hydroxy-2-methylpropanoate + CoA + H(+)</text>
        <dbReference type="Rhea" id="RHEA:20888"/>
        <dbReference type="ChEBI" id="CHEBI:11805"/>
        <dbReference type="ChEBI" id="CHEBI:15377"/>
        <dbReference type="ChEBI" id="CHEBI:15378"/>
        <dbReference type="ChEBI" id="CHEBI:57287"/>
        <dbReference type="ChEBI" id="CHEBI:57340"/>
        <dbReference type="EC" id="3.1.2.4"/>
    </reaction>
</comment>
<dbReference type="CDD" id="cd06558">
    <property type="entry name" value="crotonase-like"/>
    <property type="match status" value="1"/>
</dbReference>
<dbReference type="PANTHER" id="PTHR43176:SF3">
    <property type="entry name" value="3-HYDROXYISOBUTYRYL-COA HYDROLASE, MITOCHONDRIAL"/>
    <property type="match status" value="1"/>
</dbReference>
<dbReference type="EC" id="3.1.2.4" evidence="3"/>
<evidence type="ECO:0000259" key="8">
    <source>
        <dbReference type="Pfam" id="PF16113"/>
    </source>
</evidence>
<evidence type="ECO:0000313" key="9">
    <source>
        <dbReference type="EMBL" id="CAG9826306.1"/>
    </source>
</evidence>
<gene>
    <name evidence="9" type="ORF">DIABBA_LOCUS435</name>
</gene>
<evidence type="ECO:0000313" key="10">
    <source>
        <dbReference type="Proteomes" id="UP001153709"/>
    </source>
</evidence>